<dbReference type="Ensembl" id="ENSEBUT00000024332.1">
    <property type="protein sequence ID" value="ENSEBUP00000023755.1"/>
    <property type="gene ID" value="ENSEBUG00000014641.1"/>
</dbReference>
<keyword evidence="6" id="KW-0813">Transport</keyword>
<dbReference type="GO" id="GO:0099590">
    <property type="term" value="P:neurotransmitter receptor internalization"/>
    <property type="evidence" value="ECO:0007669"/>
    <property type="project" value="TreeGrafter"/>
</dbReference>
<dbReference type="GO" id="GO:0098970">
    <property type="term" value="P:postsynaptic neurotransmitter receptor diffusion trapping"/>
    <property type="evidence" value="ECO:0007669"/>
    <property type="project" value="TreeGrafter"/>
</dbReference>
<dbReference type="PANTHER" id="PTHR12107:SF0">
    <property type="entry name" value="STARGAZIN (MAMMALIAN CALCIUM CHANNEL) HOMOLOG"/>
    <property type="match status" value="1"/>
</dbReference>
<evidence type="ECO:0000313" key="8">
    <source>
        <dbReference type="Proteomes" id="UP000694388"/>
    </source>
</evidence>
<dbReference type="GO" id="GO:0005245">
    <property type="term" value="F:voltage-gated calcium channel activity"/>
    <property type="evidence" value="ECO:0007669"/>
    <property type="project" value="TreeGrafter"/>
</dbReference>
<keyword evidence="6" id="KW-0406">Ion transport</keyword>
<accession>A0A8C4R229</accession>
<dbReference type="AlphaFoldDB" id="A0A8C4R229"/>
<feature type="transmembrane region" description="Helical" evidence="6">
    <location>
        <begin position="144"/>
        <end position="164"/>
    </location>
</feature>
<dbReference type="GO" id="GO:0032281">
    <property type="term" value="C:AMPA glutamate receptor complex"/>
    <property type="evidence" value="ECO:0007669"/>
    <property type="project" value="TreeGrafter"/>
</dbReference>
<dbReference type="InterPro" id="IPR004031">
    <property type="entry name" value="PMP22/EMP/MP20/Claudin"/>
</dbReference>
<keyword evidence="6" id="KW-0109">Calcium transport</keyword>
<dbReference type="InterPro" id="IPR051072">
    <property type="entry name" value="CACNG_subunit"/>
</dbReference>
<dbReference type="GO" id="GO:0019226">
    <property type="term" value="P:transmission of nerve impulse"/>
    <property type="evidence" value="ECO:0007669"/>
    <property type="project" value="TreeGrafter"/>
</dbReference>
<sequence>MKEPRPRIRLAHHGGGVCVAETTVGSAWRREPCACWTGQAAMPWFGRRSLTLLSSALSVCGLALLGVAVSTDYWLFSEETFAPLANRSVWLHVAVHSGLWRVCSLEGEEQGRCSRIGYFSPSKTHFTSDSTASVLRLIRSATPFPLASLLLMLVGFVLSSVGHVQPQRTALAFVSGICFILSGLALVVGLVLYISSVNDEVVNMSSENATSFTYRYGWSFTFAAISFFFTEGAGVVSVYLFMKRYGLPDEFQPQRSTYRARLSNCSDFSGQFLHPDVASPSGAISWGVDRRTSDQSSDNSVPANANYLALLSCPELETVSSSPC</sequence>
<evidence type="ECO:0000256" key="6">
    <source>
        <dbReference type="RuleBase" id="RU363085"/>
    </source>
</evidence>
<proteinExistence type="inferred from homology"/>
<keyword evidence="8" id="KW-1185">Reference proteome</keyword>
<dbReference type="OMA" id="SESFFNY"/>
<evidence type="ECO:0000313" key="7">
    <source>
        <dbReference type="Ensembl" id="ENSEBUP00000023755.1"/>
    </source>
</evidence>
<dbReference type="Gene3D" id="1.20.140.150">
    <property type="match status" value="1"/>
</dbReference>
<dbReference type="Pfam" id="PF00822">
    <property type="entry name" value="PMP22_Claudin"/>
    <property type="match status" value="1"/>
</dbReference>
<keyword evidence="6" id="KW-0106">Calcium</keyword>
<dbReference type="InterPro" id="IPR008368">
    <property type="entry name" value="VDCC_gsu"/>
</dbReference>
<comment type="subcellular location">
    <subcellularLocation>
        <location evidence="1 6">Membrane</location>
        <topology evidence="1 6">Multi-pass membrane protein</topology>
    </subcellularLocation>
</comment>
<dbReference type="GO" id="GO:0098839">
    <property type="term" value="C:postsynaptic density membrane"/>
    <property type="evidence" value="ECO:0007669"/>
    <property type="project" value="TreeGrafter"/>
</dbReference>
<keyword evidence="3 6" id="KW-0812">Transmembrane</keyword>
<dbReference type="GO" id="GO:0051968">
    <property type="term" value="P:positive regulation of synaptic transmission, glutamatergic"/>
    <property type="evidence" value="ECO:0007669"/>
    <property type="project" value="TreeGrafter"/>
</dbReference>
<evidence type="ECO:0000256" key="1">
    <source>
        <dbReference type="ARBA" id="ARBA00004141"/>
    </source>
</evidence>
<dbReference type="PRINTS" id="PR01792">
    <property type="entry name" value="VDCCGAMMA"/>
</dbReference>
<evidence type="ECO:0000256" key="5">
    <source>
        <dbReference type="ARBA" id="ARBA00023136"/>
    </source>
</evidence>
<evidence type="ECO:0000256" key="4">
    <source>
        <dbReference type="ARBA" id="ARBA00022989"/>
    </source>
</evidence>
<dbReference type="GO" id="GO:0016247">
    <property type="term" value="F:channel regulator activity"/>
    <property type="evidence" value="ECO:0007669"/>
    <property type="project" value="TreeGrafter"/>
</dbReference>
<feature type="transmembrane region" description="Helical" evidence="6">
    <location>
        <begin position="52"/>
        <end position="76"/>
    </location>
</feature>
<comment type="similarity">
    <text evidence="2 6">Belongs to the PMP-22/EMP/MP20 family. CACNG subfamily.</text>
</comment>
<name>A0A8C4R229_EPTBU</name>
<dbReference type="GeneTree" id="ENSGT01050000244961"/>
<keyword evidence="6" id="KW-0107">Calcium channel</keyword>
<keyword evidence="5 6" id="KW-0472">Membrane</keyword>
<evidence type="ECO:0000256" key="2">
    <source>
        <dbReference type="ARBA" id="ARBA00007111"/>
    </source>
</evidence>
<reference evidence="7" key="1">
    <citation type="submission" date="2025-08" db="UniProtKB">
        <authorList>
            <consortium name="Ensembl"/>
        </authorList>
    </citation>
    <scope>IDENTIFICATION</scope>
</reference>
<feature type="transmembrane region" description="Helical" evidence="6">
    <location>
        <begin position="171"/>
        <end position="196"/>
    </location>
</feature>
<organism evidence="7 8">
    <name type="scientific">Eptatretus burgeri</name>
    <name type="common">Inshore hagfish</name>
    <dbReference type="NCBI Taxonomy" id="7764"/>
    <lineage>
        <taxon>Eukaryota</taxon>
        <taxon>Metazoa</taxon>
        <taxon>Chordata</taxon>
        <taxon>Craniata</taxon>
        <taxon>Vertebrata</taxon>
        <taxon>Cyclostomata</taxon>
        <taxon>Myxini</taxon>
        <taxon>Myxiniformes</taxon>
        <taxon>Myxinidae</taxon>
        <taxon>Eptatretinae</taxon>
        <taxon>Eptatretus</taxon>
    </lineage>
</organism>
<keyword evidence="4 6" id="KW-1133">Transmembrane helix</keyword>
<dbReference type="Proteomes" id="UP000694388">
    <property type="component" value="Unplaced"/>
</dbReference>
<dbReference type="GO" id="GO:0098943">
    <property type="term" value="P:neurotransmitter receptor transport, postsynaptic endosome to lysosome"/>
    <property type="evidence" value="ECO:0007669"/>
    <property type="project" value="TreeGrafter"/>
</dbReference>
<keyword evidence="6" id="KW-0407">Ion channel</keyword>
<evidence type="ECO:0000256" key="3">
    <source>
        <dbReference type="ARBA" id="ARBA00022692"/>
    </source>
</evidence>
<dbReference type="PANTHER" id="PTHR12107">
    <property type="entry name" value="VOLTAGE-DEPENDENT CALCIUM CHANNEL GAMMA SUBUNIT"/>
    <property type="match status" value="1"/>
</dbReference>
<keyword evidence="6" id="KW-0851">Voltage-gated channel</keyword>
<protein>
    <submittedName>
        <fullName evidence="7">Calcium channel, voltage-dependent, gamma subunit 5b</fullName>
    </submittedName>
</protein>
<feature type="transmembrane region" description="Helical" evidence="6">
    <location>
        <begin position="216"/>
        <end position="242"/>
    </location>
</feature>
<reference evidence="7" key="2">
    <citation type="submission" date="2025-09" db="UniProtKB">
        <authorList>
            <consortium name="Ensembl"/>
        </authorList>
    </citation>
    <scope>IDENTIFICATION</scope>
</reference>